<dbReference type="InParanoid" id="A0A2R5GQT7"/>
<accession>A0A2R5GQT7</accession>
<evidence type="ECO:0000256" key="1">
    <source>
        <dbReference type="SAM" id="Coils"/>
    </source>
</evidence>
<keyword evidence="1" id="KW-0175">Coiled coil</keyword>
<feature type="coiled-coil region" evidence="1">
    <location>
        <begin position="144"/>
        <end position="203"/>
    </location>
</feature>
<evidence type="ECO:0000313" key="3">
    <source>
        <dbReference type="EMBL" id="GBG30244.1"/>
    </source>
</evidence>
<evidence type="ECO:0000256" key="2">
    <source>
        <dbReference type="SAM" id="MobiDB-lite"/>
    </source>
</evidence>
<feature type="region of interest" description="Disordered" evidence="2">
    <location>
        <begin position="1"/>
        <end position="138"/>
    </location>
</feature>
<dbReference type="EMBL" id="BEYU01000074">
    <property type="protein sequence ID" value="GBG30244.1"/>
    <property type="molecule type" value="Genomic_DNA"/>
</dbReference>
<evidence type="ECO:0000313" key="4">
    <source>
        <dbReference type="Proteomes" id="UP000241890"/>
    </source>
</evidence>
<comment type="caution">
    <text evidence="3">The sequence shown here is derived from an EMBL/GenBank/DDBJ whole genome shotgun (WGS) entry which is preliminary data.</text>
</comment>
<keyword evidence="4" id="KW-1185">Reference proteome</keyword>
<dbReference type="Proteomes" id="UP000241890">
    <property type="component" value="Unassembled WGS sequence"/>
</dbReference>
<dbReference type="AlphaFoldDB" id="A0A2R5GQT7"/>
<gene>
    <name evidence="3" type="ORF">FCC1311_064642</name>
</gene>
<feature type="compositionally biased region" description="Basic and acidic residues" evidence="2">
    <location>
        <begin position="122"/>
        <end position="137"/>
    </location>
</feature>
<name>A0A2R5GQT7_9STRA</name>
<feature type="compositionally biased region" description="Polar residues" evidence="2">
    <location>
        <begin position="39"/>
        <end position="50"/>
    </location>
</feature>
<organism evidence="3 4">
    <name type="scientific">Hondaea fermentalgiana</name>
    <dbReference type="NCBI Taxonomy" id="2315210"/>
    <lineage>
        <taxon>Eukaryota</taxon>
        <taxon>Sar</taxon>
        <taxon>Stramenopiles</taxon>
        <taxon>Bigyra</taxon>
        <taxon>Labyrinthulomycetes</taxon>
        <taxon>Thraustochytrida</taxon>
        <taxon>Thraustochytriidae</taxon>
        <taxon>Hondaea</taxon>
    </lineage>
</organism>
<sequence length="319" mass="35935">MEDDEDGDLVSSYSAAFNRRKQLSTPRTAPRPSRKDSASIGQDAQETILASSHGHRRPGTADPSSNRLRLLRRHEGGDTPRAQLRFIDRDLGKNAASPGVVEATPRKPRHRLRTPRANSRTPTRDNEHRQASSRRSDGVLAQRIVTLEDALQRHQTNEKKLQDVNRRLQDRLIVFQQQNAENVVIAKQRIAELQLQIQRVQAQRATPSPARPAKSPRSKPVLRNEAEIQYVERLQAARRIFQQNCQLRHTLIPSDFIASPENACAPGPSPLQCNVPKGFNGRRRVPFMPTEYVSVVIFKLGGASRMRSAEIALRSKPNC</sequence>
<proteinExistence type="predicted"/>
<reference evidence="3 4" key="1">
    <citation type="submission" date="2017-12" db="EMBL/GenBank/DDBJ databases">
        <title>Sequencing, de novo assembly and annotation of complete genome of a new Thraustochytrid species, strain FCC1311.</title>
        <authorList>
            <person name="Sedici K."/>
            <person name="Godart F."/>
            <person name="Aiese Cigliano R."/>
            <person name="Sanseverino W."/>
            <person name="Barakat M."/>
            <person name="Ortet P."/>
            <person name="Marechal E."/>
            <person name="Cagnac O."/>
            <person name="Amato A."/>
        </authorList>
    </citation>
    <scope>NUCLEOTIDE SEQUENCE [LARGE SCALE GENOMIC DNA]</scope>
</reference>
<protein>
    <submittedName>
        <fullName evidence="3">Uncharacterized protein</fullName>
    </submittedName>
</protein>